<gene>
    <name evidence="3" type="ORF">AJ79_05600</name>
</gene>
<dbReference type="EMBL" id="PDNB01000090">
    <property type="protein sequence ID" value="PGH09873.1"/>
    <property type="molecule type" value="Genomic_DNA"/>
</dbReference>
<organism evidence="3 4">
    <name type="scientific">Helicocarpus griseus UAMH5409</name>
    <dbReference type="NCBI Taxonomy" id="1447875"/>
    <lineage>
        <taxon>Eukaryota</taxon>
        <taxon>Fungi</taxon>
        <taxon>Dikarya</taxon>
        <taxon>Ascomycota</taxon>
        <taxon>Pezizomycotina</taxon>
        <taxon>Eurotiomycetes</taxon>
        <taxon>Eurotiomycetidae</taxon>
        <taxon>Onygenales</taxon>
        <taxon>Ajellomycetaceae</taxon>
        <taxon>Helicocarpus</taxon>
    </lineage>
</organism>
<dbReference type="AlphaFoldDB" id="A0A2B7XM46"/>
<feature type="chain" id="PRO_5013219620" evidence="2">
    <location>
        <begin position="22"/>
        <end position="98"/>
    </location>
</feature>
<evidence type="ECO:0000313" key="3">
    <source>
        <dbReference type="EMBL" id="PGH09873.1"/>
    </source>
</evidence>
<reference evidence="3 4" key="1">
    <citation type="submission" date="2017-10" db="EMBL/GenBank/DDBJ databases">
        <title>Comparative genomics in systemic dimorphic fungi from Ajellomycetaceae.</title>
        <authorList>
            <person name="Munoz J.F."/>
            <person name="Mcewen J.G."/>
            <person name="Clay O.K."/>
            <person name="Cuomo C.A."/>
        </authorList>
    </citation>
    <scope>NUCLEOTIDE SEQUENCE [LARGE SCALE GENOMIC DNA]</scope>
    <source>
        <strain evidence="3 4">UAMH5409</strain>
    </source>
</reference>
<keyword evidence="4" id="KW-1185">Reference proteome</keyword>
<protein>
    <submittedName>
        <fullName evidence="3">Uncharacterized protein</fullName>
    </submittedName>
</protein>
<accession>A0A2B7XM46</accession>
<keyword evidence="2" id="KW-0732">Signal</keyword>
<evidence type="ECO:0000256" key="1">
    <source>
        <dbReference type="SAM" id="MobiDB-lite"/>
    </source>
</evidence>
<comment type="caution">
    <text evidence="3">The sequence shown here is derived from an EMBL/GenBank/DDBJ whole genome shotgun (WGS) entry which is preliminary data.</text>
</comment>
<dbReference type="Proteomes" id="UP000223968">
    <property type="component" value="Unassembled WGS sequence"/>
</dbReference>
<sequence>MKPFTFIPALLVLLAPQLAAAQEERITSTRTTTTTNTVTMTIIRSVATSTTMESTVTPTPAATGSDPPTSNPAMVIAAPTGLPMMMAGGIAVLLGAVV</sequence>
<feature type="region of interest" description="Disordered" evidence="1">
    <location>
        <begin position="49"/>
        <end position="72"/>
    </location>
</feature>
<proteinExistence type="predicted"/>
<feature type="signal peptide" evidence="2">
    <location>
        <begin position="1"/>
        <end position="21"/>
    </location>
</feature>
<name>A0A2B7XM46_9EURO</name>
<evidence type="ECO:0000256" key="2">
    <source>
        <dbReference type="SAM" id="SignalP"/>
    </source>
</evidence>
<feature type="compositionally biased region" description="Low complexity" evidence="1">
    <location>
        <begin position="49"/>
        <end position="61"/>
    </location>
</feature>
<evidence type="ECO:0000313" key="4">
    <source>
        <dbReference type="Proteomes" id="UP000223968"/>
    </source>
</evidence>